<dbReference type="AlphaFoldDB" id="A0AAD8F6N5"/>
<comment type="caution">
    <text evidence="1">The sequence shown here is derived from an EMBL/GenBank/DDBJ whole genome shotgun (WGS) entry which is preliminary data.</text>
</comment>
<organism evidence="1 2">
    <name type="scientific">Biomphalaria pfeifferi</name>
    <name type="common">Bloodfluke planorb</name>
    <name type="synonym">Freshwater snail</name>
    <dbReference type="NCBI Taxonomy" id="112525"/>
    <lineage>
        <taxon>Eukaryota</taxon>
        <taxon>Metazoa</taxon>
        <taxon>Spiralia</taxon>
        <taxon>Lophotrochozoa</taxon>
        <taxon>Mollusca</taxon>
        <taxon>Gastropoda</taxon>
        <taxon>Heterobranchia</taxon>
        <taxon>Euthyneura</taxon>
        <taxon>Panpulmonata</taxon>
        <taxon>Hygrophila</taxon>
        <taxon>Lymnaeoidea</taxon>
        <taxon>Planorbidae</taxon>
        <taxon>Biomphalaria</taxon>
    </lineage>
</organism>
<sequence>MYLSCLQEVGLETGYLHSSRLKTRLLAHFPDLQAHNSGRDILLTFTDSLNTTLQEAYGETIDDEAVHLAKAARIVRRDLLTLMDVIQETGNPFLEKSAELVTLHDNNIVDAAVHKTLSNIDKTGVAQYNEFMQERLVNMTKPVSAPIRRNNFILIAGAKRKKRSAPQYRISSLKSDCYLFSRLYVACQTRNGGLTDFFSYENQSAPPSLSCDGRMRVSNKSGLLECLEPLQTSSAVPTVTDMTILDGAAVVNILRPGSAKTFADYANQVFIPYVMQTLQNVSHRLDVVWDYYQSDSLKAFTRERRGLEKRKRVTPETVLPSQWGSFLRVDANKTQLFAFLARYLLTVQSEKLIVTTQGPDVISNKPIDHTNLSPCNHEEADTRMMLHLAHAADHCHRILIRHRCGGSFCGCHDSPPSPAIMDCQEKTSDTLQLMT</sequence>
<dbReference type="Proteomes" id="UP001233172">
    <property type="component" value="Unassembled WGS sequence"/>
</dbReference>
<keyword evidence="2" id="KW-1185">Reference proteome</keyword>
<dbReference type="EMBL" id="JASAOG010000098">
    <property type="protein sequence ID" value="KAK0052039.1"/>
    <property type="molecule type" value="Genomic_DNA"/>
</dbReference>
<protein>
    <submittedName>
        <fullName evidence="1">Uncharacterized protein</fullName>
    </submittedName>
</protein>
<gene>
    <name evidence="1" type="ORF">Bpfe_018586</name>
</gene>
<evidence type="ECO:0000313" key="2">
    <source>
        <dbReference type="Proteomes" id="UP001233172"/>
    </source>
</evidence>
<reference evidence="1" key="2">
    <citation type="submission" date="2023-04" db="EMBL/GenBank/DDBJ databases">
        <authorList>
            <person name="Bu L."/>
            <person name="Lu L."/>
            <person name="Laidemitt M.R."/>
            <person name="Zhang S.M."/>
            <person name="Mutuku M."/>
            <person name="Mkoji G."/>
            <person name="Steinauer M."/>
            <person name="Loker E.S."/>
        </authorList>
    </citation>
    <scope>NUCLEOTIDE SEQUENCE</scope>
    <source>
        <strain evidence="1">KasaAsao</strain>
        <tissue evidence="1">Whole Snail</tissue>
    </source>
</reference>
<evidence type="ECO:0000313" key="1">
    <source>
        <dbReference type="EMBL" id="KAK0052039.1"/>
    </source>
</evidence>
<accession>A0AAD8F6N5</accession>
<reference evidence="1" key="1">
    <citation type="journal article" date="2023" name="PLoS Negl. Trop. Dis.">
        <title>A genome sequence for Biomphalaria pfeifferi, the major vector snail for the human-infecting parasite Schistosoma mansoni.</title>
        <authorList>
            <person name="Bu L."/>
            <person name="Lu L."/>
            <person name="Laidemitt M.R."/>
            <person name="Zhang S.M."/>
            <person name="Mutuku M."/>
            <person name="Mkoji G."/>
            <person name="Steinauer M."/>
            <person name="Loker E.S."/>
        </authorList>
    </citation>
    <scope>NUCLEOTIDE SEQUENCE</scope>
    <source>
        <strain evidence="1">KasaAsao</strain>
    </source>
</reference>
<name>A0AAD8F6N5_BIOPF</name>
<proteinExistence type="predicted"/>
<dbReference type="PANTHER" id="PTHR47018">
    <property type="entry name" value="CXC DOMAIN-CONTAINING PROTEIN-RELATED"/>
    <property type="match status" value="1"/>
</dbReference>